<keyword evidence="1" id="KW-0378">Hydrolase</keyword>
<keyword evidence="1" id="KW-0067">ATP-binding</keyword>
<comment type="caution">
    <text evidence="1">The sequence shown here is derived from an EMBL/GenBank/DDBJ whole genome shotgun (WGS) entry which is preliminary data.</text>
</comment>
<proteinExistence type="predicted"/>
<name>A0A2S6ZJP4_9XANT</name>
<dbReference type="Pfam" id="PF09613">
    <property type="entry name" value="HrpB1_HrpK"/>
    <property type="match status" value="1"/>
</dbReference>
<evidence type="ECO:0000313" key="2">
    <source>
        <dbReference type="Proteomes" id="UP000239898"/>
    </source>
</evidence>
<dbReference type="Proteomes" id="UP000239898">
    <property type="component" value="Unassembled WGS sequence"/>
</dbReference>
<dbReference type="GO" id="GO:0004386">
    <property type="term" value="F:helicase activity"/>
    <property type="evidence" value="ECO:0007669"/>
    <property type="project" value="UniProtKB-KW"/>
</dbReference>
<dbReference type="InterPro" id="IPR013394">
    <property type="entry name" value="T3SS_HrpB1/HrpK"/>
</dbReference>
<accession>A0A2S6ZJP4</accession>
<dbReference type="NCBIfam" id="TIGR02561">
    <property type="entry name" value="HrpB1_HrpK"/>
    <property type="match status" value="1"/>
</dbReference>
<reference evidence="1 2" key="1">
    <citation type="submission" date="2016-08" db="EMBL/GenBank/DDBJ databases">
        <title>Evolution of the type three secretion system and type three effector repertoires in Xanthomonas.</title>
        <authorList>
            <person name="Merda D."/>
            <person name="Briand M."/>
            <person name="Bosis E."/>
            <person name="Rousseau C."/>
            <person name="Portier P."/>
            <person name="Jacques M.-A."/>
            <person name="Fischer-Le Saux M."/>
        </authorList>
    </citation>
    <scope>NUCLEOTIDE SEQUENCE [LARGE SCALE GENOMIC DNA]</scope>
    <source>
        <strain evidence="1 2">CFBP 4691</strain>
    </source>
</reference>
<sequence length="160" mass="16635">MHAFQAKDELTNGLIEIITVGMQKNCLAEAETLLAALRVLRPNLTALDNFDAWLAIKRGRFTDAARMLRSLDGTPGAPAMSKALRACCLFAIGDSEWTVSANEVISENADPDAVALVKMLSGQSAEPRQAAADGTGAGAADAGGHSGATADLATFGYLRG</sequence>
<dbReference type="OrthoDB" id="8810257at2"/>
<keyword evidence="2" id="KW-1185">Reference proteome</keyword>
<dbReference type="EMBL" id="MIGX01000011">
    <property type="protein sequence ID" value="PPT92340.1"/>
    <property type="molecule type" value="Genomic_DNA"/>
</dbReference>
<keyword evidence="1" id="KW-0347">Helicase</keyword>
<protein>
    <submittedName>
        <fullName evidence="1">ATP-dependent helicase HrpB</fullName>
    </submittedName>
</protein>
<dbReference type="AlphaFoldDB" id="A0A2S6ZJP4"/>
<gene>
    <name evidence="1" type="ORF">XthCFBP4691_04475</name>
</gene>
<keyword evidence="1" id="KW-0547">Nucleotide-binding</keyword>
<organism evidence="1 2">
    <name type="scientific">Xanthomonas theicola</name>
    <dbReference type="NCBI Taxonomy" id="56464"/>
    <lineage>
        <taxon>Bacteria</taxon>
        <taxon>Pseudomonadati</taxon>
        <taxon>Pseudomonadota</taxon>
        <taxon>Gammaproteobacteria</taxon>
        <taxon>Lysobacterales</taxon>
        <taxon>Lysobacteraceae</taxon>
        <taxon>Xanthomonas</taxon>
    </lineage>
</organism>
<evidence type="ECO:0000313" key="1">
    <source>
        <dbReference type="EMBL" id="PPT92340.1"/>
    </source>
</evidence>